<keyword evidence="5" id="KW-0677">Repeat</keyword>
<dbReference type="GO" id="GO:0090422">
    <property type="term" value="F:thiamine pyrophosphate transmembrane transporter activity"/>
    <property type="evidence" value="ECO:0007669"/>
    <property type="project" value="UniProtKB-ARBA"/>
</dbReference>
<keyword evidence="4 13" id="KW-0812">Transmembrane</keyword>
<sequence>MVNESTRREKISQSDYAVAGAVSGFVTRAVCQPLDVLKIRLQLQVEPISQTSISKYRSILQACILIRNEEGIRSFWKGHVPAQLLSIVYGGVQFWSFETLCRKANTFNLAKSYTPLVNFSSGFVAGSLATLLSFPFDVIRTRLVAQSEKYKAYNGIINAFVKIYKSEGFPVYFRGLTPTIIQVAPHAGIQFMCYKIFAQFYKYVFTIDENEYTTVGSILSGSLAGLCAKTVIYPLDLTRKRMQIQGFEETRKHFGRIFSCKGMVDCIQKIYVVEGFLGLFKGLSPSLAKAVATSALHFASYEYICLLLADRH</sequence>
<dbReference type="OrthoDB" id="18574at2759"/>
<dbReference type="InterPro" id="IPR018108">
    <property type="entry name" value="MCP_transmembrane"/>
</dbReference>
<evidence type="ECO:0000256" key="3">
    <source>
        <dbReference type="ARBA" id="ARBA00022448"/>
    </source>
</evidence>
<evidence type="ECO:0000256" key="10">
    <source>
        <dbReference type="ARBA" id="ARBA00040836"/>
    </source>
</evidence>
<comment type="subcellular location">
    <subcellularLocation>
        <location evidence="1">Mitochondrion membrane</location>
        <topology evidence="1">Multi-pass membrane protein</topology>
    </subcellularLocation>
</comment>
<dbReference type="PRINTS" id="PR00926">
    <property type="entry name" value="MITOCARRIER"/>
</dbReference>
<keyword evidence="3 14" id="KW-0813">Transport</keyword>
<evidence type="ECO:0000256" key="8">
    <source>
        <dbReference type="ARBA" id="ARBA00023136"/>
    </source>
</evidence>
<dbReference type="Proteomes" id="UP000051574">
    <property type="component" value="Unassembled WGS sequence"/>
</dbReference>
<dbReference type="GO" id="GO:0031966">
    <property type="term" value="C:mitochondrial membrane"/>
    <property type="evidence" value="ECO:0007669"/>
    <property type="project" value="UniProtKB-SubCell"/>
</dbReference>
<feature type="repeat" description="Solcar" evidence="13">
    <location>
        <begin position="212"/>
        <end position="307"/>
    </location>
</feature>
<evidence type="ECO:0000313" key="16">
    <source>
        <dbReference type="Proteomes" id="UP000051574"/>
    </source>
</evidence>
<reference evidence="15 16" key="1">
    <citation type="submission" date="2015-09" db="EMBL/GenBank/DDBJ databases">
        <title>Draft genome of the scarab beetle Oryctes borbonicus.</title>
        <authorList>
            <person name="Meyer J.M."/>
            <person name="Markov G.V."/>
            <person name="Baskaran P."/>
            <person name="Herrmann M."/>
            <person name="Sommer R.J."/>
            <person name="Roedelsperger C."/>
        </authorList>
    </citation>
    <scope>NUCLEOTIDE SEQUENCE [LARGE SCALE GENOMIC DNA]</scope>
    <source>
        <strain evidence="15">OB123</strain>
        <tissue evidence="15">Whole animal</tissue>
    </source>
</reference>
<accession>A0A0T6AUE5</accession>
<organism evidence="15 16">
    <name type="scientific">Oryctes borbonicus</name>
    <dbReference type="NCBI Taxonomy" id="1629725"/>
    <lineage>
        <taxon>Eukaryota</taxon>
        <taxon>Metazoa</taxon>
        <taxon>Ecdysozoa</taxon>
        <taxon>Arthropoda</taxon>
        <taxon>Hexapoda</taxon>
        <taxon>Insecta</taxon>
        <taxon>Pterygota</taxon>
        <taxon>Neoptera</taxon>
        <taxon>Endopterygota</taxon>
        <taxon>Coleoptera</taxon>
        <taxon>Polyphaga</taxon>
        <taxon>Scarabaeiformia</taxon>
        <taxon>Scarabaeidae</taxon>
        <taxon>Dynastinae</taxon>
        <taxon>Oryctes</taxon>
    </lineage>
</organism>
<dbReference type="EMBL" id="LJIG01022795">
    <property type="protein sequence ID" value="KRT78680.1"/>
    <property type="molecule type" value="Genomic_DNA"/>
</dbReference>
<evidence type="ECO:0000256" key="13">
    <source>
        <dbReference type="PROSITE-ProRule" id="PRU00282"/>
    </source>
</evidence>
<evidence type="ECO:0000256" key="2">
    <source>
        <dbReference type="ARBA" id="ARBA00006375"/>
    </source>
</evidence>
<evidence type="ECO:0000313" key="15">
    <source>
        <dbReference type="EMBL" id="KRT78680.1"/>
    </source>
</evidence>
<gene>
    <name evidence="15" type="ORF">AMK59_8275</name>
</gene>
<evidence type="ECO:0000256" key="14">
    <source>
        <dbReference type="RuleBase" id="RU000488"/>
    </source>
</evidence>
<keyword evidence="7" id="KW-0496">Mitochondrion</keyword>
<keyword evidence="6" id="KW-1133">Transmembrane helix</keyword>
<protein>
    <recommendedName>
        <fullName evidence="10">Mitochondrial thiamine pyrophosphate carrier</fullName>
    </recommendedName>
    <alternativeName>
        <fullName evidence="11">Solute carrier family 25 member 19</fullName>
    </alternativeName>
</protein>
<dbReference type="PROSITE" id="PS50920">
    <property type="entry name" value="SOLCAR"/>
    <property type="match status" value="3"/>
</dbReference>
<dbReference type="AlphaFoldDB" id="A0A0T6AUE5"/>
<feature type="repeat" description="Solcar" evidence="13">
    <location>
        <begin position="11"/>
        <end position="103"/>
    </location>
</feature>
<evidence type="ECO:0000256" key="4">
    <source>
        <dbReference type="ARBA" id="ARBA00022692"/>
    </source>
</evidence>
<keyword evidence="8 13" id="KW-0472">Membrane</keyword>
<proteinExistence type="inferred from homology"/>
<keyword evidence="16" id="KW-1185">Reference proteome</keyword>
<evidence type="ECO:0000256" key="11">
    <source>
        <dbReference type="ARBA" id="ARBA00041879"/>
    </source>
</evidence>
<evidence type="ECO:0000256" key="12">
    <source>
        <dbReference type="ARBA" id="ARBA00050799"/>
    </source>
</evidence>
<evidence type="ECO:0000256" key="6">
    <source>
        <dbReference type="ARBA" id="ARBA00022989"/>
    </source>
</evidence>
<dbReference type="InterPro" id="IPR023395">
    <property type="entry name" value="MCP_dom_sf"/>
</dbReference>
<comment type="similarity">
    <text evidence="2 14">Belongs to the mitochondrial carrier (TC 2.A.29) family.</text>
</comment>
<dbReference type="FunFam" id="1.50.40.10:FF:000011">
    <property type="entry name" value="Mitochondrial thiamine pyrophosphate carrier 1"/>
    <property type="match status" value="1"/>
</dbReference>
<dbReference type="Pfam" id="PF00153">
    <property type="entry name" value="Mito_carr"/>
    <property type="match status" value="3"/>
</dbReference>
<dbReference type="Gene3D" id="1.50.40.10">
    <property type="entry name" value="Mitochondrial carrier domain"/>
    <property type="match status" value="1"/>
</dbReference>
<evidence type="ECO:0000256" key="9">
    <source>
        <dbReference type="ARBA" id="ARBA00037549"/>
    </source>
</evidence>
<comment type="catalytic activity">
    <reaction evidence="12">
        <text>thiamine phosphate(out) + thiamine diphosphate(in) = thiamine phosphate(in) + thiamine diphosphate(out)</text>
        <dbReference type="Rhea" id="RHEA:73383"/>
        <dbReference type="ChEBI" id="CHEBI:37575"/>
        <dbReference type="ChEBI" id="CHEBI:58937"/>
    </reaction>
</comment>
<evidence type="ECO:0000256" key="5">
    <source>
        <dbReference type="ARBA" id="ARBA00022737"/>
    </source>
</evidence>
<comment type="function">
    <text evidence="9">Mitochondrial transporter mediating uptake of thiamine diphosphate into mitochondria. It is not clear if the antiporter activity is affected by the membrane potential or by the proton electrochemical gradient.</text>
</comment>
<name>A0A0T6AUE5_9SCAR</name>
<dbReference type="PANTHER" id="PTHR24089">
    <property type="entry name" value="SOLUTE CARRIER FAMILY 25"/>
    <property type="match status" value="1"/>
</dbReference>
<comment type="caution">
    <text evidence="15">The sequence shown here is derived from an EMBL/GenBank/DDBJ whole genome shotgun (WGS) entry which is preliminary data.</text>
</comment>
<evidence type="ECO:0000256" key="1">
    <source>
        <dbReference type="ARBA" id="ARBA00004225"/>
    </source>
</evidence>
<feature type="repeat" description="Solcar" evidence="13">
    <location>
        <begin position="113"/>
        <end position="200"/>
    </location>
</feature>
<evidence type="ECO:0000256" key="7">
    <source>
        <dbReference type="ARBA" id="ARBA00023128"/>
    </source>
</evidence>
<dbReference type="SUPFAM" id="SSF103506">
    <property type="entry name" value="Mitochondrial carrier"/>
    <property type="match status" value="1"/>
</dbReference>
<dbReference type="InterPro" id="IPR002067">
    <property type="entry name" value="MCP"/>
</dbReference>